<proteinExistence type="inferred from homology"/>
<comment type="catalytic activity">
    <reaction evidence="2">
        <text>oxidized coenzyme F420-(gamma-L-Glu)(n) + a quinol + H(+) = reduced coenzyme F420-(gamma-L-Glu)(n) + a quinone</text>
        <dbReference type="Rhea" id="RHEA:39663"/>
        <dbReference type="Rhea" id="RHEA-COMP:12939"/>
        <dbReference type="Rhea" id="RHEA-COMP:14378"/>
        <dbReference type="ChEBI" id="CHEBI:15378"/>
        <dbReference type="ChEBI" id="CHEBI:24646"/>
        <dbReference type="ChEBI" id="CHEBI:132124"/>
        <dbReference type="ChEBI" id="CHEBI:133980"/>
        <dbReference type="ChEBI" id="CHEBI:139511"/>
    </reaction>
</comment>
<reference evidence="3 4" key="1">
    <citation type="submission" date="2024-10" db="EMBL/GenBank/DDBJ databases">
        <title>The Natural Products Discovery Center: Release of the First 8490 Sequenced Strains for Exploring Actinobacteria Biosynthetic Diversity.</title>
        <authorList>
            <person name="Kalkreuter E."/>
            <person name="Kautsar S.A."/>
            <person name="Yang D."/>
            <person name="Bader C.D."/>
            <person name="Teijaro C.N."/>
            <person name="Fluegel L."/>
            <person name="Davis C.M."/>
            <person name="Simpson J.R."/>
            <person name="Lauterbach L."/>
            <person name="Steele A.D."/>
            <person name="Gui C."/>
            <person name="Meng S."/>
            <person name="Li G."/>
            <person name="Viehrig K."/>
            <person name="Ye F."/>
            <person name="Su P."/>
            <person name="Kiefer A.F."/>
            <person name="Nichols A."/>
            <person name="Cepeda A.J."/>
            <person name="Yan W."/>
            <person name="Fan B."/>
            <person name="Jiang Y."/>
            <person name="Adhikari A."/>
            <person name="Zheng C.-J."/>
            <person name="Schuster L."/>
            <person name="Cowan T.M."/>
            <person name="Smanski M.J."/>
            <person name="Chevrette M.G."/>
            <person name="De Carvalho L.P.S."/>
            <person name="Shen B."/>
        </authorList>
    </citation>
    <scope>NUCLEOTIDE SEQUENCE [LARGE SCALE GENOMIC DNA]</scope>
    <source>
        <strain evidence="3 4">NPDC015755</strain>
    </source>
</reference>
<keyword evidence="4" id="KW-1185">Reference proteome</keyword>
<gene>
    <name evidence="3" type="ORF">ACF05T_26235</name>
</gene>
<dbReference type="PANTHER" id="PTHR39428:SF3">
    <property type="entry name" value="DEAZAFLAVIN-DEPENDENT NITROREDUCTASE"/>
    <property type="match status" value="1"/>
</dbReference>
<dbReference type="PANTHER" id="PTHR39428">
    <property type="entry name" value="F420H(2)-DEPENDENT QUINONE REDUCTASE RV1261C"/>
    <property type="match status" value="1"/>
</dbReference>
<name>A0ABW6YJ06_9ACTN</name>
<dbReference type="EMBL" id="JBIBSM010000016">
    <property type="protein sequence ID" value="MFF8279579.1"/>
    <property type="molecule type" value="Genomic_DNA"/>
</dbReference>
<accession>A0ABW6YJ06</accession>
<dbReference type="InterPro" id="IPR012349">
    <property type="entry name" value="Split_barrel_FMN-bd"/>
</dbReference>
<dbReference type="InterPro" id="IPR004378">
    <property type="entry name" value="F420H2_quin_Rdtase"/>
</dbReference>
<comment type="caution">
    <text evidence="3">The sequence shown here is derived from an EMBL/GenBank/DDBJ whole genome shotgun (WGS) entry which is preliminary data.</text>
</comment>
<protein>
    <submittedName>
        <fullName evidence="3">Nitroreductase family deazaflavin-dependent oxidoreductase</fullName>
    </submittedName>
</protein>
<dbReference type="Pfam" id="PF04075">
    <property type="entry name" value="F420H2_quin_red"/>
    <property type="match status" value="1"/>
</dbReference>
<organism evidence="3 4">
    <name type="scientific">Streptomyces lateritius</name>
    <dbReference type="NCBI Taxonomy" id="67313"/>
    <lineage>
        <taxon>Bacteria</taxon>
        <taxon>Bacillati</taxon>
        <taxon>Actinomycetota</taxon>
        <taxon>Actinomycetes</taxon>
        <taxon>Kitasatosporales</taxon>
        <taxon>Streptomycetaceae</taxon>
        <taxon>Streptomyces</taxon>
    </lineage>
</organism>
<comment type="similarity">
    <text evidence="1">Belongs to the F420H(2)-dependent quinone reductase family.</text>
</comment>
<dbReference type="Gene3D" id="2.30.110.10">
    <property type="entry name" value="Electron Transport, Fmn-binding Protein, Chain A"/>
    <property type="match status" value="1"/>
</dbReference>
<sequence length="145" mass="16266">MPIEGVYEPSPSKWVRDQVELYESSGGTQGTTMRGLPVVLVTSVGARSGKVRKTPLMRVEHEGAYALVASNGGAVKHPVWYHNLVASPLVELRDGPEVWDMKARLATGEERQAWWERAVAAFPDYADYQRKTDREIPLFVVERID</sequence>
<evidence type="ECO:0000313" key="4">
    <source>
        <dbReference type="Proteomes" id="UP001603013"/>
    </source>
</evidence>
<dbReference type="RefSeq" id="WP_391936648.1">
    <property type="nucleotide sequence ID" value="NZ_JBIBSM010000016.1"/>
</dbReference>
<evidence type="ECO:0000256" key="1">
    <source>
        <dbReference type="ARBA" id="ARBA00008710"/>
    </source>
</evidence>
<dbReference type="Proteomes" id="UP001603013">
    <property type="component" value="Unassembled WGS sequence"/>
</dbReference>
<evidence type="ECO:0000256" key="2">
    <source>
        <dbReference type="ARBA" id="ARBA00049106"/>
    </source>
</evidence>
<evidence type="ECO:0000313" key="3">
    <source>
        <dbReference type="EMBL" id="MFF8279579.1"/>
    </source>
</evidence>
<dbReference type="NCBIfam" id="TIGR00026">
    <property type="entry name" value="hi_GC_TIGR00026"/>
    <property type="match status" value="1"/>
</dbReference>